<dbReference type="Proteomes" id="UP000219440">
    <property type="component" value="Unassembled WGS sequence"/>
</dbReference>
<dbReference type="PANTHER" id="PTHR43072:SF23">
    <property type="entry name" value="UPF0039 PROTEIN C11D3.02C"/>
    <property type="match status" value="1"/>
</dbReference>
<dbReference type="GO" id="GO:0016747">
    <property type="term" value="F:acyltransferase activity, transferring groups other than amino-acyl groups"/>
    <property type="evidence" value="ECO:0007669"/>
    <property type="project" value="InterPro"/>
</dbReference>
<dbReference type="AlphaFoldDB" id="A0A2C8ZV80"/>
<feature type="domain" description="N-acetyltransferase" evidence="3">
    <location>
        <begin position="1"/>
        <end position="165"/>
    </location>
</feature>
<keyword evidence="5" id="KW-1185">Reference proteome</keyword>
<dbReference type="OrthoDB" id="3173333at2"/>
<gene>
    <name evidence="4" type="ORF">SAMN06296378_2034</name>
</gene>
<reference evidence="4 5" key="1">
    <citation type="submission" date="2017-09" db="EMBL/GenBank/DDBJ databases">
        <authorList>
            <person name="Ehlers B."/>
            <person name="Leendertz F.H."/>
        </authorList>
    </citation>
    <scope>NUCLEOTIDE SEQUENCE [LARGE SCALE GENOMIC DNA]</scope>
    <source>
        <strain evidence="4 5">CGMCC 1.05381</strain>
    </source>
</reference>
<dbReference type="PANTHER" id="PTHR43072">
    <property type="entry name" value="N-ACETYLTRANSFERASE"/>
    <property type="match status" value="1"/>
</dbReference>
<dbReference type="EMBL" id="OCST01000004">
    <property type="protein sequence ID" value="SOE69692.1"/>
    <property type="molecule type" value="Genomic_DNA"/>
</dbReference>
<evidence type="ECO:0000313" key="5">
    <source>
        <dbReference type="Proteomes" id="UP000219440"/>
    </source>
</evidence>
<dbReference type="InterPro" id="IPR016181">
    <property type="entry name" value="Acyl_CoA_acyltransferase"/>
</dbReference>
<sequence length="165" mass="18455">MQIRPAIDSDLDAILVIHNHAIRETTGIWTDVEVERADRELWLEARREARQPVIVAEVDGALAGYAAYGPWRDKTGFRFTVENSVYVAEGFQRRGIARELMTELIRLAGERGIHVMIAAIEVGNTGSIALHRSLGFGEPVVIAEVGFKFGRFLDLAFLRLELRAP</sequence>
<dbReference type="Gene3D" id="3.40.630.30">
    <property type="match status" value="1"/>
</dbReference>
<dbReference type="InterPro" id="IPR000182">
    <property type="entry name" value="GNAT_dom"/>
</dbReference>
<dbReference type="SUPFAM" id="SSF55729">
    <property type="entry name" value="Acyl-CoA N-acyltransferases (Nat)"/>
    <property type="match status" value="1"/>
</dbReference>
<evidence type="ECO:0000259" key="3">
    <source>
        <dbReference type="PROSITE" id="PS51186"/>
    </source>
</evidence>
<dbReference type="CDD" id="cd04301">
    <property type="entry name" value="NAT_SF"/>
    <property type="match status" value="1"/>
</dbReference>
<accession>A0A2C8ZV80</accession>
<organism evidence="4 5">
    <name type="scientific">Salinibacterium xinjiangense</name>
    <dbReference type="NCBI Taxonomy" id="386302"/>
    <lineage>
        <taxon>Bacteria</taxon>
        <taxon>Bacillati</taxon>
        <taxon>Actinomycetota</taxon>
        <taxon>Actinomycetes</taxon>
        <taxon>Micrococcales</taxon>
        <taxon>Microbacteriaceae</taxon>
        <taxon>Salinibacterium</taxon>
    </lineage>
</organism>
<evidence type="ECO:0000256" key="1">
    <source>
        <dbReference type="ARBA" id="ARBA00022679"/>
    </source>
</evidence>
<dbReference type="Pfam" id="PF00583">
    <property type="entry name" value="Acetyltransf_1"/>
    <property type="match status" value="1"/>
</dbReference>
<keyword evidence="1 4" id="KW-0808">Transferase</keyword>
<dbReference type="RefSeq" id="WP_097061121.1">
    <property type="nucleotide sequence ID" value="NZ_BMLC01000005.1"/>
</dbReference>
<proteinExistence type="predicted"/>
<evidence type="ECO:0000313" key="4">
    <source>
        <dbReference type="EMBL" id="SOE69692.1"/>
    </source>
</evidence>
<keyword evidence="2" id="KW-0012">Acyltransferase</keyword>
<evidence type="ECO:0000256" key="2">
    <source>
        <dbReference type="ARBA" id="ARBA00023315"/>
    </source>
</evidence>
<dbReference type="PROSITE" id="PS51186">
    <property type="entry name" value="GNAT"/>
    <property type="match status" value="1"/>
</dbReference>
<protein>
    <submittedName>
        <fullName evidence="4">Phosphinothricin acetyltransferase</fullName>
    </submittedName>
</protein>
<name>A0A2C8ZV80_9MICO</name>